<reference evidence="1" key="1">
    <citation type="journal article" date="2023" name="Int. J. Syst. Evol. Microbiol.">
        <title>Methylocystis iwaonis sp. nov., a type II methane-oxidizing bacterium from surface soil of a rice paddy field in Japan, and emended description of the genus Methylocystis (ex Whittenbury et al. 1970) Bowman et al. 1993.</title>
        <authorList>
            <person name="Kaise H."/>
            <person name="Sawadogo J.B."/>
            <person name="Alam M.S."/>
            <person name="Ueno C."/>
            <person name="Dianou D."/>
            <person name="Shinjo R."/>
            <person name="Asakawa S."/>
        </authorList>
    </citation>
    <scope>NUCLEOTIDE SEQUENCE</scope>
    <source>
        <strain evidence="1">LMG27198</strain>
    </source>
</reference>
<evidence type="ECO:0000313" key="1">
    <source>
        <dbReference type="EMBL" id="GLI95084.1"/>
    </source>
</evidence>
<dbReference type="InterPro" id="IPR027417">
    <property type="entry name" value="P-loop_NTPase"/>
</dbReference>
<comment type="caution">
    <text evidence="1">The sequence shown here is derived from an EMBL/GenBank/DDBJ whole genome shotgun (WGS) entry which is preliminary data.</text>
</comment>
<dbReference type="AlphaFoldDB" id="A0A9W6GY29"/>
<proteinExistence type="predicted"/>
<dbReference type="RefSeq" id="WP_281805727.1">
    <property type="nucleotide sequence ID" value="NZ_BSEC01000002.1"/>
</dbReference>
<accession>A0A9W6GY29</accession>
<evidence type="ECO:0000313" key="2">
    <source>
        <dbReference type="Proteomes" id="UP001144323"/>
    </source>
</evidence>
<evidence type="ECO:0008006" key="3">
    <source>
        <dbReference type="Google" id="ProtNLM"/>
    </source>
</evidence>
<sequence length="213" mass="22861">MKSVAILGGKGGSTKTASSHLVCLGAYLHGIPAAYALTDPQRKVRGEGRPYAVLDGRLPEQLALILDSSRSNLNGWLVIDGGGNRPDFDIEVSKHVDLAIIPFRASEEDIDTVAQSLLEMPNALAWPSAWPTNSFAVNAAQYLLEGLGKPFPQRIITPPIPFVNSISDLLSSTLASPSTSVCQAARRALETMSDYYDVHCPAEKRAMPEVMSA</sequence>
<dbReference type="SUPFAM" id="SSF52540">
    <property type="entry name" value="P-loop containing nucleoside triphosphate hydrolases"/>
    <property type="match status" value="1"/>
</dbReference>
<dbReference type="Proteomes" id="UP001144323">
    <property type="component" value="Unassembled WGS sequence"/>
</dbReference>
<gene>
    <name evidence="1" type="ORF">LMG27198_40760</name>
</gene>
<dbReference type="EMBL" id="BSEC01000002">
    <property type="protein sequence ID" value="GLI95084.1"/>
    <property type="molecule type" value="Genomic_DNA"/>
</dbReference>
<protein>
    <recommendedName>
        <fullName evidence="3">CobQ/CobB/MinD/ParA nucleotide binding domain-containing protein</fullName>
    </recommendedName>
</protein>
<keyword evidence="2" id="KW-1185">Reference proteome</keyword>
<name>A0A9W6GY29_9HYPH</name>
<dbReference type="Gene3D" id="3.40.50.300">
    <property type="entry name" value="P-loop containing nucleotide triphosphate hydrolases"/>
    <property type="match status" value="1"/>
</dbReference>
<organism evidence="1 2">
    <name type="scientific">Methylocystis echinoides</name>
    <dbReference type="NCBI Taxonomy" id="29468"/>
    <lineage>
        <taxon>Bacteria</taxon>
        <taxon>Pseudomonadati</taxon>
        <taxon>Pseudomonadota</taxon>
        <taxon>Alphaproteobacteria</taxon>
        <taxon>Hyphomicrobiales</taxon>
        <taxon>Methylocystaceae</taxon>
        <taxon>Methylocystis</taxon>
    </lineage>
</organism>